<dbReference type="InterPro" id="IPR011010">
    <property type="entry name" value="DNA_brk_join_enz"/>
</dbReference>
<keyword evidence="1" id="KW-0238">DNA-binding</keyword>
<evidence type="ECO:0000259" key="2">
    <source>
        <dbReference type="PROSITE" id="PS51900"/>
    </source>
</evidence>
<accession>A0ABP8P3B5</accession>
<dbReference type="InterPro" id="IPR044068">
    <property type="entry name" value="CB"/>
</dbReference>
<reference evidence="4" key="1">
    <citation type="journal article" date="2019" name="Int. J. Syst. Evol. Microbiol.">
        <title>The Global Catalogue of Microorganisms (GCM) 10K type strain sequencing project: providing services to taxonomists for standard genome sequencing and annotation.</title>
        <authorList>
            <consortium name="The Broad Institute Genomics Platform"/>
            <consortium name="The Broad Institute Genome Sequencing Center for Infectious Disease"/>
            <person name="Wu L."/>
            <person name="Ma J."/>
        </authorList>
    </citation>
    <scope>NUCLEOTIDE SEQUENCE [LARGE SCALE GENOMIC DNA]</scope>
    <source>
        <strain evidence="4">JCM 32206</strain>
    </source>
</reference>
<dbReference type="Proteomes" id="UP001501183">
    <property type="component" value="Unassembled WGS sequence"/>
</dbReference>
<dbReference type="EMBL" id="BAABFB010000039">
    <property type="protein sequence ID" value="GAA4479339.1"/>
    <property type="molecule type" value="Genomic_DNA"/>
</dbReference>
<sequence>MGGISPGKPAASCAECFAWGVLPGHCCRACYTFRNLHPSGRCAACQRTVPIKEGYCRLCRLQALADAKDAGKTTVSEPFLRGVRHQQLFFARMHRDHYRVIGRERLGKNGTRGRRPPPMGAELRDQVWAGVQLHLPLDLRRDYGRFDRRMDADLANPTLIRGRRVAQDFGEAHGWSRALAAGVDRALVVVLSCHTGDEKIRYSELISAVRHRGRVADVLDRLGLLDDDRAPAFEAWLERKLDGLTPGIRREVEDWIRALHDGGPRTRPRDPNTVWGYLNGIRPILLGWSRHYNHLREVTRDDVLAIVNALQGNKRRHTLSVLRSLFGHCRKAGVIFLDPTARIRVGPNNYGAILPLGDHEITEAVGAATTPATRLAVALAAIHAARSKDIGQSLLDDVDLGDRRLTIAGRSRPLDDLTYRALTDWLSYRRTRWPNTANPHLLVNRVTAVRTCPVGRVWITRAFWGLAATLDRLHVDRQLEESLTHGPDPLHLAAVFGISPGTAIRYAAAARHLLETPAEHHDLRS</sequence>
<keyword evidence="4" id="KW-1185">Reference proteome</keyword>
<comment type="caution">
    <text evidence="3">The sequence shown here is derived from an EMBL/GenBank/DDBJ whole genome shotgun (WGS) entry which is preliminary data.</text>
</comment>
<evidence type="ECO:0000256" key="1">
    <source>
        <dbReference type="PROSITE-ProRule" id="PRU01248"/>
    </source>
</evidence>
<organism evidence="3 4">
    <name type="scientific">Rhodococcus olei</name>
    <dbReference type="NCBI Taxonomy" id="2161675"/>
    <lineage>
        <taxon>Bacteria</taxon>
        <taxon>Bacillati</taxon>
        <taxon>Actinomycetota</taxon>
        <taxon>Actinomycetes</taxon>
        <taxon>Mycobacteriales</taxon>
        <taxon>Nocardiaceae</taxon>
        <taxon>Rhodococcus</taxon>
    </lineage>
</organism>
<dbReference type="PROSITE" id="PS51900">
    <property type="entry name" value="CB"/>
    <property type="match status" value="1"/>
</dbReference>
<dbReference type="RefSeq" id="WP_345345132.1">
    <property type="nucleotide sequence ID" value="NZ_BAABFB010000039.1"/>
</dbReference>
<name>A0ABP8P3B5_9NOCA</name>
<gene>
    <name evidence="3" type="ORF">GCM10023094_24330</name>
</gene>
<evidence type="ECO:0000313" key="3">
    <source>
        <dbReference type="EMBL" id="GAA4479339.1"/>
    </source>
</evidence>
<feature type="domain" description="Core-binding (CB)" evidence="2">
    <location>
        <begin position="246"/>
        <end position="330"/>
    </location>
</feature>
<proteinExistence type="predicted"/>
<protein>
    <recommendedName>
        <fullName evidence="2">Core-binding (CB) domain-containing protein</fullName>
    </recommendedName>
</protein>
<dbReference type="SUPFAM" id="SSF56349">
    <property type="entry name" value="DNA breaking-rejoining enzymes"/>
    <property type="match status" value="1"/>
</dbReference>
<evidence type="ECO:0000313" key="4">
    <source>
        <dbReference type="Proteomes" id="UP001501183"/>
    </source>
</evidence>